<name>A0A6L2NRK9_TANCI</name>
<dbReference type="AlphaFoldDB" id="A0A6L2NRK9"/>
<feature type="compositionally biased region" description="Pro residues" evidence="2">
    <location>
        <begin position="783"/>
        <end position="798"/>
    </location>
</feature>
<feature type="non-terminal residue" evidence="3">
    <location>
        <position position="1"/>
    </location>
</feature>
<evidence type="ECO:0000256" key="1">
    <source>
        <dbReference type="SAM" id="Coils"/>
    </source>
</evidence>
<accession>A0A6L2NRK9</accession>
<sequence length="853" mass="96475">VNTPRSDEDRLKLMELMVFLLLKDFRNTASVKRSDDVTRLQALVDRKKIVISEDIIREILQLDDAEGVVCLPNEEIFAGLARMGYEKPSTKLTFYKAFFSSQWKFLIHTLLQSLSAKRTFWNEFSTAMASAVICLSKGQKFNFSKYIFDSLVRNVDSSSKFYMYPRFIQLIIQNQVGDLSTHTTRYISLALTQKVFANMRWVGKGFSKVETPLFEGMLAARQLVEEELAEEQVQTDVAVDAAKLEIIKLKARVKRLERANKVKPSKLKRLRKVGHLVEVVTIAKLITDDVTAASQVIAASATISAAKPSIPDPSLTVVAAYTRRRKGVIIRDPKEELSLKTPAETPKLKEKGKGILVETPKPMKKKDQIELDAEYVRKLHEEINKDHEEINKDIDWDVAFDHVKQQSKNPQYIKRYHRMKKKPQTENEAHKNLIAYLKNTAGYKMDFFKGMSYDEIRLIFQARFDANIRFLFKTKEEMKEEDQEIIKSINETPAQKAAKRRKLNEKAQEAEELKKQLEIVNDEDDDLLELMLSKRSKKNTKFINATDEELNAAKHKLMLLKLKLFKDIAAAASMKSLPMGFVILTSIASSLIKSSSSNGDVLGEGERSGDVTRLQALVDKKKIVTSEDVIREILQLDDAEGVSAKRTSWNEFSTTMASAVICLSKGQRFNFSRHIFDSLVRNVDSSSKFYMYPHFIQLIIQAQVVDLSSHTTRYISPALTQKVFANMRRVGKGCSGVETPLFENMLEVREVDVEKQVQVPAHDDVDQENVTEEIADDFAQPTSPLPPSPVIPSSPPHQSPGSSPSQAAEGSSILEDDAEVQEAVEIVTTAKLMNEVVIAATTQLSQQGKEREL</sequence>
<reference evidence="3" key="1">
    <citation type="journal article" date="2019" name="Sci. Rep.">
        <title>Draft genome of Tanacetum cinerariifolium, the natural source of mosquito coil.</title>
        <authorList>
            <person name="Yamashiro T."/>
            <person name="Shiraishi A."/>
            <person name="Satake H."/>
            <person name="Nakayama K."/>
        </authorList>
    </citation>
    <scope>NUCLEOTIDE SEQUENCE</scope>
</reference>
<evidence type="ECO:0000256" key="2">
    <source>
        <dbReference type="SAM" id="MobiDB-lite"/>
    </source>
</evidence>
<feature type="compositionally biased region" description="Low complexity" evidence="2">
    <location>
        <begin position="799"/>
        <end position="812"/>
    </location>
</feature>
<gene>
    <name evidence="3" type="ORF">Tci_061009</name>
</gene>
<evidence type="ECO:0000313" key="3">
    <source>
        <dbReference type="EMBL" id="GEU89031.1"/>
    </source>
</evidence>
<feature type="region of interest" description="Disordered" evidence="2">
    <location>
        <begin position="778"/>
        <end position="817"/>
    </location>
</feature>
<evidence type="ECO:0008006" key="4">
    <source>
        <dbReference type="Google" id="ProtNLM"/>
    </source>
</evidence>
<keyword evidence="1" id="KW-0175">Coiled coil</keyword>
<feature type="coiled-coil region" evidence="1">
    <location>
        <begin position="496"/>
        <end position="563"/>
    </location>
</feature>
<dbReference type="EMBL" id="BKCJ010009873">
    <property type="protein sequence ID" value="GEU89031.1"/>
    <property type="molecule type" value="Genomic_DNA"/>
</dbReference>
<proteinExistence type="predicted"/>
<organism evidence="3">
    <name type="scientific">Tanacetum cinerariifolium</name>
    <name type="common">Dalmatian daisy</name>
    <name type="synonym">Chrysanthemum cinerariifolium</name>
    <dbReference type="NCBI Taxonomy" id="118510"/>
    <lineage>
        <taxon>Eukaryota</taxon>
        <taxon>Viridiplantae</taxon>
        <taxon>Streptophyta</taxon>
        <taxon>Embryophyta</taxon>
        <taxon>Tracheophyta</taxon>
        <taxon>Spermatophyta</taxon>
        <taxon>Magnoliopsida</taxon>
        <taxon>eudicotyledons</taxon>
        <taxon>Gunneridae</taxon>
        <taxon>Pentapetalae</taxon>
        <taxon>asterids</taxon>
        <taxon>campanulids</taxon>
        <taxon>Asterales</taxon>
        <taxon>Asteraceae</taxon>
        <taxon>Asteroideae</taxon>
        <taxon>Anthemideae</taxon>
        <taxon>Anthemidinae</taxon>
        <taxon>Tanacetum</taxon>
    </lineage>
</organism>
<comment type="caution">
    <text evidence="3">The sequence shown here is derived from an EMBL/GenBank/DDBJ whole genome shotgun (WGS) entry which is preliminary data.</text>
</comment>
<protein>
    <recommendedName>
        <fullName evidence="4">Synaptobrevin, longin-like domain protein</fullName>
    </recommendedName>
</protein>